<reference evidence="11 12" key="2">
    <citation type="submission" date="2018-10" db="EMBL/GenBank/DDBJ databases">
        <authorList>
            <consortium name="Pathogen Informatics"/>
        </authorList>
    </citation>
    <scope>NUCLEOTIDE SEQUENCE [LARGE SCALE GENOMIC DNA]</scope>
</reference>
<evidence type="ECO:0000313" key="13">
    <source>
        <dbReference type="WBParaSite" id="EVEC_0000236601-mRNA-1"/>
    </source>
</evidence>
<keyword evidence="4 7" id="KW-0547">Nucleotide-binding</keyword>
<keyword evidence="2 8" id="KW-0723">Serine/threonine-protein kinase</keyword>
<dbReference type="EMBL" id="UXUI01007313">
    <property type="protein sequence ID" value="VDD86931.1"/>
    <property type="molecule type" value="Genomic_DNA"/>
</dbReference>
<dbReference type="InterPro" id="IPR011009">
    <property type="entry name" value="Kinase-like_dom_sf"/>
</dbReference>
<reference evidence="13" key="1">
    <citation type="submission" date="2017-02" db="UniProtKB">
        <authorList>
            <consortium name="WormBaseParasite"/>
        </authorList>
    </citation>
    <scope>IDENTIFICATION</scope>
</reference>
<keyword evidence="3" id="KW-0808">Transferase</keyword>
<dbReference type="GO" id="GO:0007254">
    <property type="term" value="P:JNK cascade"/>
    <property type="evidence" value="ECO:0007669"/>
    <property type="project" value="TreeGrafter"/>
</dbReference>
<dbReference type="Gene3D" id="1.10.510.10">
    <property type="entry name" value="Transferase(Phosphotransferase) domain 1"/>
    <property type="match status" value="1"/>
</dbReference>
<dbReference type="GO" id="GO:0004709">
    <property type="term" value="F:MAP kinase kinase kinase activity"/>
    <property type="evidence" value="ECO:0007669"/>
    <property type="project" value="TreeGrafter"/>
</dbReference>
<evidence type="ECO:0000256" key="4">
    <source>
        <dbReference type="ARBA" id="ARBA00022741"/>
    </source>
</evidence>
<dbReference type="GO" id="GO:0019899">
    <property type="term" value="F:enzyme binding"/>
    <property type="evidence" value="ECO:0007669"/>
    <property type="project" value="UniProtKB-ARBA"/>
</dbReference>
<dbReference type="InterPro" id="IPR017441">
    <property type="entry name" value="Protein_kinase_ATP_BS"/>
</dbReference>
<dbReference type="InterPro" id="IPR000719">
    <property type="entry name" value="Prot_kinase_dom"/>
</dbReference>
<dbReference type="GO" id="GO:0043123">
    <property type="term" value="P:positive regulation of canonical NF-kappaB signal transduction"/>
    <property type="evidence" value="ECO:0007669"/>
    <property type="project" value="TreeGrafter"/>
</dbReference>
<protein>
    <submittedName>
        <fullName evidence="13">Mitogen-activated protein kinase kinase kinase</fullName>
    </submittedName>
</protein>
<gene>
    <name evidence="11" type="ORF">EVEC_LOCUS2074</name>
</gene>
<dbReference type="OrthoDB" id="10013149at2759"/>
<feature type="binding site" evidence="7">
    <location>
        <position position="43"/>
    </location>
    <ligand>
        <name>ATP</name>
        <dbReference type="ChEBI" id="CHEBI:30616"/>
    </ligand>
</feature>
<dbReference type="InterPro" id="IPR001245">
    <property type="entry name" value="Ser-Thr/Tyr_kinase_cat_dom"/>
</dbReference>
<comment type="similarity">
    <text evidence="1">Belongs to the protein kinase superfamily. STE Ser/Thr protein kinase family. MAP kinase kinase kinase subfamily.</text>
</comment>
<evidence type="ECO:0000256" key="5">
    <source>
        <dbReference type="ARBA" id="ARBA00022777"/>
    </source>
</evidence>
<dbReference type="InterPro" id="IPR008271">
    <property type="entry name" value="Ser/Thr_kinase_AS"/>
</dbReference>
<feature type="region of interest" description="Disordered" evidence="9">
    <location>
        <begin position="284"/>
        <end position="306"/>
    </location>
</feature>
<dbReference type="PANTHER" id="PTHR46716:SF1">
    <property type="entry name" value="MITOGEN-ACTIVATED PROTEIN KINASE KINASE KINASE 7"/>
    <property type="match status" value="1"/>
</dbReference>
<evidence type="ECO:0000256" key="9">
    <source>
        <dbReference type="SAM" id="MobiDB-lite"/>
    </source>
</evidence>
<evidence type="ECO:0000256" key="2">
    <source>
        <dbReference type="ARBA" id="ARBA00022527"/>
    </source>
</evidence>
<keyword evidence="6 7" id="KW-0067">ATP-binding</keyword>
<evidence type="ECO:0000256" key="1">
    <source>
        <dbReference type="ARBA" id="ARBA00006529"/>
    </source>
</evidence>
<dbReference type="Gene3D" id="3.30.200.20">
    <property type="entry name" value="Phosphorylase Kinase, domain 1"/>
    <property type="match status" value="1"/>
</dbReference>
<dbReference type="PRINTS" id="PR00109">
    <property type="entry name" value="TYRKINASE"/>
</dbReference>
<dbReference type="PROSITE" id="PS00107">
    <property type="entry name" value="PROTEIN_KINASE_ATP"/>
    <property type="match status" value="1"/>
</dbReference>
<dbReference type="SMART" id="SM00220">
    <property type="entry name" value="S_TKc"/>
    <property type="match status" value="1"/>
</dbReference>
<evidence type="ECO:0000256" key="8">
    <source>
        <dbReference type="RuleBase" id="RU000304"/>
    </source>
</evidence>
<dbReference type="GO" id="GO:0005524">
    <property type="term" value="F:ATP binding"/>
    <property type="evidence" value="ECO:0007669"/>
    <property type="project" value="UniProtKB-UniRule"/>
</dbReference>
<dbReference type="SUPFAM" id="SSF56112">
    <property type="entry name" value="Protein kinase-like (PK-like)"/>
    <property type="match status" value="1"/>
</dbReference>
<dbReference type="Pfam" id="PF07714">
    <property type="entry name" value="PK_Tyr_Ser-Thr"/>
    <property type="match status" value="1"/>
</dbReference>
<feature type="domain" description="Protein kinase" evidence="10">
    <location>
        <begin position="16"/>
        <end position="281"/>
    </location>
</feature>
<dbReference type="Proteomes" id="UP000274131">
    <property type="component" value="Unassembled WGS sequence"/>
</dbReference>
<evidence type="ECO:0000313" key="12">
    <source>
        <dbReference type="Proteomes" id="UP000274131"/>
    </source>
</evidence>
<evidence type="ECO:0000259" key="10">
    <source>
        <dbReference type="PROSITE" id="PS50011"/>
    </source>
</evidence>
<keyword evidence="12" id="KW-1185">Reference proteome</keyword>
<dbReference type="STRING" id="51028.A0A0N4UXU0"/>
<dbReference type="PANTHER" id="PTHR46716">
    <property type="entry name" value="MITOGEN-ACTIVATED PROTEIN KINASE KINASE KINASE 7"/>
    <property type="match status" value="1"/>
</dbReference>
<evidence type="ECO:0000313" key="11">
    <source>
        <dbReference type="EMBL" id="VDD86931.1"/>
    </source>
</evidence>
<organism evidence="13">
    <name type="scientific">Enterobius vermicularis</name>
    <name type="common">Human pinworm</name>
    <dbReference type="NCBI Taxonomy" id="51028"/>
    <lineage>
        <taxon>Eukaryota</taxon>
        <taxon>Metazoa</taxon>
        <taxon>Ecdysozoa</taxon>
        <taxon>Nematoda</taxon>
        <taxon>Chromadorea</taxon>
        <taxon>Rhabditida</taxon>
        <taxon>Spirurina</taxon>
        <taxon>Oxyuridomorpha</taxon>
        <taxon>Oxyuroidea</taxon>
        <taxon>Oxyuridae</taxon>
        <taxon>Enterobius</taxon>
    </lineage>
</organism>
<sequence length="404" mass="45972">MDTGNEVVPFIQSDLLKSTNHIGRGGFGEVRGARYCGESVAMKILENNSDLCKKQFINEMEQLYRLRHPNIIRVIGQCSCDGKLAFVMELMTDGSVDDIIHQHLRLSYKADHVISWAYQCADAVSFIHNKGLVHRDLKPNNLLLSDGYRILKLCDFGTVAAIKTLMTNNLGSPSWMAPENGLQYHVKFQVFRSHSYTDKCDVYSFGITLWEMFTRRRPFDNNATAFSILWQASHGHRPPVIRDPCPPVIMELISDCWNGTPEVRPSMKDVLDILSELRKVFPNGKDPLKSDEEECSEDRDPIASQNTRLGNEDALYSDQIEACKELYETENRLVALYKIKHDLIAKLKRMEETAKLIEKKESLLSQLNTAHERICRLKQAAPNRAAKQFFFHRANMGKDGSSGS</sequence>
<dbReference type="WBParaSite" id="EVEC_0000236601-mRNA-1">
    <property type="protein sequence ID" value="EVEC_0000236601-mRNA-1"/>
    <property type="gene ID" value="EVEC_0000236601"/>
</dbReference>
<name>A0A0N4UXU0_ENTVE</name>
<dbReference type="GO" id="GO:0006955">
    <property type="term" value="P:immune response"/>
    <property type="evidence" value="ECO:0007669"/>
    <property type="project" value="TreeGrafter"/>
</dbReference>
<evidence type="ECO:0000256" key="7">
    <source>
        <dbReference type="PROSITE-ProRule" id="PRU10141"/>
    </source>
</evidence>
<keyword evidence="5" id="KW-0418">Kinase</keyword>
<evidence type="ECO:0000256" key="3">
    <source>
        <dbReference type="ARBA" id="ARBA00022679"/>
    </source>
</evidence>
<accession>A0A0N4UXU0</accession>
<dbReference type="PROSITE" id="PS00108">
    <property type="entry name" value="PROTEIN_KINASE_ST"/>
    <property type="match status" value="1"/>
</dbReference>
<dbReference type="AlphaFoldDB" id="A0A0N4UXU0"/>
<dbReference type="GO" id="GO:0006950">
    <property type="term" value="P:response to stress"/>
    <property type="evidence" value="ECO:0007669"/>
    <property type="project" value="UniProtKB-ARBA"/>
</dbReference>
<proteinExistence type="inferred from homology"/>
<evidence type="ECO:0000256" key="6">
    <source>
        <dbReference type="ARBA" id="ARBA00022840"/>
    </source>
</evidence>
<dbReference type="PROSITE" id="PS50011">
    <property type="entry name" value="PROTEIN_KINASE_DOM"/>
    <property type="match status" value="1"/>
</dbReference>